<accession>A0AAV4Y2T0</accession>
<evidence type="ECO:0000313" key="2">
    <source>
        <dbReference type="Proteomes" id="UP001054945"/>
    </source>
</evidence>
<evidence type="ECO:0000313" key="1">
    <source>
        <dbReference type="EMBL" id="GIZ00306.1"/>
    </source>
</evidence>
<name>A0AAV4Y2T0_CAEEX</name>
<dbReference type="EMBL" id="BPLR01001146">
    <property type="protein sequence ID" value="GIZ00306.1"/>
    <property type="molecule type" value="Genomic_DNA"/>
</dbReference>
<sequence>MKMRIIVIVKKKGRRKDVDRQATKGLLLSIAPRATVFIFFEKGGAVPFCRGWRKSSLCWGNTLQPLTTMLSALFSLLGKEHENACHGRKDTRLSFLLKFAAGRLHPPPPPQTPLLTVKCYEE</sequence>
<dbReference type="Proteomes" id="UP001054945">
    <property type="component" value="Unassembled WGS sequence"/>
</dbReference>
<gene>
    <name evidence="1" type="ORF">CEXT_595511</name>
</gene>
<organism evidence="1 2">
    <name type="scientific">Caerostris extrusa</name>
    <name type="common">Bark spider</name>
    <name type="synonym">Caerostris bankana</name>
    <dbReference type="NCBI Taxonomy" id="172846"/>
    <lineage>
        <taxon>Eukaryota</taxon>
        <taxon>Metazoa</taxon>
        <taxon>Ecdysozoa</taxon>
        <taxon>Arthropoda</taxon>
        <taxon>Chelicerata</taxon>
        <taxon>Arachnida</taxon>
        <taxon>Araneae</taxon>
        <taxon>Araneomorphae</taxon>
        <taxon>Entelegynae</taxon>
        <taxon>Araneoidea</taxon>
        <taxon>Araneidae</taxon>
        <taxon>Caerostris</taxon>
    </lineage>
</organism>
<proteinExistence type="predicted"/>
<dbReference type="AlphaFoldDB" id="A0AAV4Y2T0"/>
<reference evidence="1 2" key="1">
    <citation type="submission" date="2021-06" db="EMBL/GenBank/DDBJ databases">
        <title>Caerostris extrusa draft genome.</title>
        <authorList>
            <person name="Kono N."/>
            <person name="Arakawa K."/>
        </authorList>
    </citation>
    <scope>NUCLEOTIDE SEQUENCE [LARGE SCALE GENOMIC DNA]</scope>
</reference>
<comment type="caution">
    <text evidence="1">The sequence shown here is derived from an EMBL/GenBank/DDBJ whole genome shotgun (WGS) entry which is preliminary data.</text>
</comment>
<keyword evidence="2" id="KW-1185">Reference proteome</keyword>
<protein>
    <submittedName>
        <fullName evidence="1">Uncharacterized protein</fullName>
    </submittedName>
</protein>